<organism evidence="1 2">
    <name type="scientific">Candidatus Nitrobium versatile</name>
    <dbReference type="NCBI Taxonomy" id="2884831"/>
    <lineage>
        <taxon>Bacteria</taxon>
        <taxon>Pseudomonadati</taxon>
        <taxon>Nitrospirota</taxon>
        <taxon>Nitrospiria</taxon>
        <taxon>Nitrospirales</taxon>
        <taxon>Nitrospiraceae</taxon>
        <taxon>Candidatus Nitrobium</taxon>
    </lineage>
</organism>
<dbReference type="AlphaFoldDB" id="A0A953J8Y8"/>
<dbReference type="Proteomes" id="UP000705867">
    <property type="component" value="Unassembled WGS sequence"/>
</dbReference>
<protein>
    <submittedName>
        <fullName evidence="1">DsrE family protein</fullName>
    </submittedName>
</protein>
<dbReference type="InterPro" id="IPR003787">
    <property type="entry name" value="Sulphur_relay_DsrE/F-like"/>
</dbReference>
<dbReference type="InterPro" id="IPR027396">
    <property type="entry name" value="DsrEFH-like"/>
</dbReference>
<reference evidence="1" key="1">
    <citation type="journal article" date="2021" name="bioRxiv">
        <title>Unraveling nitrogen, sulfur and carbon metabolic pathways and microbial community transcriptional responses to substrate deprivation and toxicity stresses in a bioreactor mimicking anoxic brackish coastal sediment conditions.</title>
        <authorList>
            <person name="Martins P.D."/>
            <person name="Echeveste M.J."/>
            <person name="Arshad A."/>
            <person name="Kurth J."/>
            <person name="Ouboter H."/>
            <person name="Jetten M.S.M."/>
            <person name="Welte C.U."/>
        </authorList>
    </citation>
    <scope>NUCLEOTIDE SEQUENCE</scope>
    <source>
        <strain evidence="1">MAG_39</strain>
    </source>
</reference>
<sequence length="138" mass="14724">MIGVLDQSVLHDTKPDTEDVFIVLCASGFDNPDRVRSALMFAMLAASANYRTVLYCIQGAVEVMVQGAIEQNEVVRPDTPTIAQRLGEALEMGVEIQCCTQTMANKKITEADLIPGVVAAGAMNLIALTSTAKGSLCF</sequence>
<gene>
    <name evidence="1" type="ORF">K8I29_11070</name>
</gene>
<proteinExistence type="predicted"/>
<name>A0A953J8Y8_9BACT</name>
<reference evidence="1" key="2">
    <citation type="submission" date="2021-08" db="EMBL/GenBank/DDBJ databases">
        <authorList>
            <person name="Dalcin Martins P."/>
        </authorList>
    </citation>
    <scope>NUCLEOTIDE SEQUENCE</scope>
    <source>
        <strain evidence="1">MAG_39</strain>
    </source>
</reference>
<evidence type="ECO:0000313" key="2">
    <source>
        <dbReference type="Proteomes" id="UP000705867"/>
    </source>
</evidence>
<dbReference type="SUPFAM" id="SSF75169">
    <property type="entry name" value="DsrEFH-like"/>
    <property type="match status" value="1"/>
</dbReference>
<evidence type="ECO:0000313" key="1">
    <source>
        <dbReference type="EMBL" id="MBZ0156732.1"/>
    </source>
</evidence>
<accession>A0A953J8Y8</accession>
<dbReference type="Pfam" id="PF02635">
    <property type="entry name" value="DsrE"/>
    <property type="match status" value="1"/>
</dbReference>
<dbReference type="EMBL" id="JAIOIV010000087">
    <property type="protein sequence ID" value="MBZ0156732.1"/>
    <property type="molecule type" value="Genomic_DNA"/>
</dbReference>
<comment type="caution">
    <text evidence="1">The sequence shown here is derived from an EMBL/GenBank/DDBJ whole genome shotgun (WGS) entry which is preliminary data.</text>
</comment>
<dbReference type="Gene3D" id="3.40.1260.10">
    <property type="entry name" value="DsrEFH-like"/>
    <property type="match status" value="1"/>
</dbReference>